<reference evidence="5" key="1">
    <citation type="submission" date="2003-08" db="EMBL/GenBank/DDBJ databases">
        <authorList>
            <person name="Birren B."/>
            <person name="Nusbaum C."/>
            <person name="Abebe A."/>
            <person name="Abouelleil A."/>
            <person name="Adekoya E."/>
            <person name="Ait-zahra M."/>
            <person name="Allen N."/>
            <person name="Allen T."/>
            <person name="An P."/>
            <person name="Anderson M."/>
            <person name="Anderson S."/>
            <person name="Arachchi H."/>
            <person name="Armbruster J."/>
            <person name="Bachantsang P."/>
            <person name="Baldwin J."/>
            <person name="Barry A."/>
            <person name="Bayul T."/>
            <person name="Blitshsteyn B."/>
            <person name="Bloom T."/>
            <person name="Blye J."/>
            <person name="Boguslavskiy L."/>
            <person name="Borowsky M."/>
            <person name="Boukhgalter B."/>
            <person name="Brunache A."/>
            <person name="Butler J."/>
            <person name="Calixte N."/>
            <person name="Calvo S."/>
            <person name="Camarata J."/>
            <person name="Campo K."/>
            <person name="Chang J."/>
            <person name="Cheshatsang Y."/>
            <person name="Citroen M."/>
            <person name="Collymore A."/>
            <person name="Considine T."/>
            <person name="Cook A."/>
            <person name="Cooke P."/>
            <person name="Corum B."/>
            <person name="Cuomo C."/>
            <person name="David R."/>
            <person name="Dawoe T."/>
            <person name="Degray S."/>
            <person name="Dodge S."/>
            <person name="Dooley K."/>
            <person name="Dorje P."/>
            <person name="Dorjee K."/>
            <person name="Dorris L."/>
            <person name="Duffey N."/>
            <person name="Dupes A."/>
            <person name="Elkins T."/>
            <person name="Engels R."/>
            <person name="Erickson J."/>
            <person name="Farina A."/>
            <person name="Faro S."/>
            <person name="Ferreira P."/>
            <person name="Fischer H."/>
            <person name="Fitzgerald M."/>
            <person name="Foley K."/>
            <person name="Gage D."/>
            <person name="Galagan J."/>
            <person name="Gearin G."/>
            <person name="Gnerre S."/>
            <person name="Gnirke A."/>
            <person name="Goyette A."/>
            <person name="Graham J."/>
            <person name="Grandbois E."/>
            <person name="Gyaltsen K."/>
            <person name="Hafez N."/>
            <person name="Hagopian D."/>
            <person name="Hagos B."/>
            <person name="Hall J."/>
            <person name="Hatcher B."/>
            <person name="Heller A."/>
            <person name="Higgins H."/>
            <person name="Honan T."/>
            <person name="Horn A."/>
            <person name="Houde N."/>
            <person name="Hughes L."/>
            <person name="Hulme W."/>
            <person name="Husby E."/>
            <person name="Iliev I."/>
            <person name="Jaffe D."/>
            <person name="Jones C."/>
            <person name="Kamal M."/>
            <person name="Kamat A."/>
            <person name="Kamvysselis M."/>
            <person name="Karlsson E."/>
            <person name="Kells C."/>
            <person name="Kieu A."/>
            <person name="Kisner P."/>
            <person name="Kodira C."/>
            <person name="Kulbokas E."/>
            <person name="Labutti K."/>
            <person name="Lama D."/>
            <person name="Landers T."/>
            <person name="Leger J."/>
            <person name="Levine S."/>
            <person name="Lewis D."/>
            <person name="Lewis T."/>
            <person name="Lindblad-toh K."/>
            <person name="Liu X."/>
            <person name="Lokyitsang T."/>
            <person name="Lokyitsang Y."/>
            <person name="Lucien O."/>
            <person name="Lui A."/>
            <person name="Ma L.J."/>
            <person name="Mabbitt R."/>
            <person name="Macdonald J."/>
            <person name="Maclean C."/>
            <person name="Major J."/>
            <person name="Manning J."/>
            <person name="Marabella R."/>
            <person name="Maru K."/>
            <person name="Matthews C."/>
            <person name="Mauceli E."/>
            <person name="Mccarthy M."/>
            <person name="Mcdonough S."/>
            <person name="Mcghee T."/>
            <person name="Meldrim J."/>
            <person name="Meneus L."/>
            <person name="Mesirov J."/>
            <person name="Mihalev A."/>
            <person name="Mihova T."/>
            <person name="Mikkelsen T."/>
            <person name="Mlenga V."/>
            <person name="Moru K."/>
            <person name="Mozes J."/>
            <person name="Mulrain L."/>
            <person name="Munson G."/>
            <person name="Naylor J."/>
            <person name="Newes C."/>
            <person name="Nguyen C."/>
            <person name="Nguyen N."/>
            <person name="Nguyen T."/>
            <person name="Nicol R."/>
            <person name="Nielsen C."/>
            <person name="Nizzari M."/>
            <person name="Norbu C."/>
            <person name="Norbu N."/>
            <person name="O'donnell P."/>
            <person name="Okoawo O."/>
            <person name="O'leary S."/>
            <person name="Omotosho B."/>
            <person name="O'neill K."/>
            <person name="Osman S."/>
            <person name="Parker S."/>
            <person name="Perrin D."/>
            <person name="Phunkhang P."/>
            <person name="Piqani B."/>
            <person name="Purcell S."/>
            <person name="Rachupka T."/>
            <person name="Ramasamy U."/>
            <person name="Rameau R."/>
            <person name="Ray V."/>
            <person name="Raymond C."/>
            <person name="Retta R."/>
            <person name="Richardson S."/>
            <person name="Rise C."/>
            <person name="Rodriguez J."/>
            <person name="Rogers J."/>
            <person name="Rogov P."/>
            <person name="Rutman M."/>
            <person name="Schupbach R."/>
            <person name="Seaman C."/>
            <person name="Settipalli S."/>
            <person name="Sharpe T."/>
            <person name="Sheridan J."/>
            <person name="Sherpa N."/>
            <person name="Shi J."/>
            <person name="Smirnov S."/>
            <person name="Smith C."/>
            <person name="Sougnez C."/>
            <person name="Spencer B."/>
            <person name="Stalker J."/>
            <person name="Stange-thomann N."/>
            <person name="Stavropoulos S."/>
            <person name="Stetson K."/>
            <person name="Stone C."/>
            <person name="Stone S."/>
            <person name="Stubbs M."/>
            <person name="Talamas J."/>
            <person name="Tchuinga P."/>
            <person name="Tenzing P."/>
            <person name="Tesfaye S."/>
            <person name="Theodore J."/>
            <person name="Thoulutsang Y."/>
            <person name="Topham K."/>
            <person name="Towey S."/>
            <person name="Tsamla T."/>
            <person name="Tsomo N."/>
            <person name="Vallee D."/>
            <person name="Vassiliev H."/>
            <person name="Venkataraman V."/>
            <person name="Vinson J."/>
            <person name="Vo A."/>
            <person name="Wade C."/>
            <person name="Wang S."/>
            <person name="Wangchuk T."/>
            <person name="Wangdi T."/>
            <person name="Whittaker C."/>
            <person name="Wilkinson J."/>
            <person name="Wu Y."/>
            <person name="Wyman D."/>
            <person name="Yadav S."/>
            <person name="Yang S."/>
            <person name="Yang X."/>
            <person name="Yeager S."/>
            <person name="Yee E."/>
            <person name="Young G."/>
            <person name="Zainoun J."/>
            <person name="Zembeck L."/>
            <person name="Zimmer A."/>
            <person name="Zody M."/>
            <person name="Lander E."/>
        </authorList>
    </citation>
    <scope>NUCLEOTIDE SEQUENCE [LARGE SCALE GENOMIC DNA]</scope>
</reference>
<dbReference type="AlphaFoldDB" id="H2Z5F9"/>
<evidence type="ECO:0000313" key="4">
    <source>
        <dbReference type="Ensembl" id="ENSCSAVP00000012821.1"/>
    </source>
</evidence>
<dbReference type="InterPro" id="IPR011992">
    <property type="entry name" value="EF-hand-dom_pair"/>
</dbReference>
<evidence type="ECO:0000259" key="3">
    <source>
        <dbReference type="PROSITE" id="PS50222"/>
    </source>
</evidence>
<dbReference type="SUPFAM" id="SSF47473">
    <property type="entry name" value="EF-hand"/>
    <property type="match status" value="1"/>
</dbReference>
<dbReference type="InterPro" id="IPR002048">
    <property type="entry name" value="EF_hand_dom"/>
</dbReference>
<dbReference type="PANTHER" id="PTHR16213:SF78">
    <property type="entry name" value="SELENOPROTEIN N"/>
    <property type="match status" value="1"/>
</dbReference>
<feature type="domain" description="EF-hand" evidence="3">
    <location>
        <begin position="93"/>
        <end position="121"/>
    </location>
</feature>
<feature type="compositionally biased region" description="Basic and acidic residues" evidence="1">
    <location>
        <begin position="8"/>
        <end position="31"/>
    </location>
</feature>
<dbReference type="GO" id="GO:0005789">
    <property type="term" value="C:endoplasmic reticulum membrane"/>
    <property type="evidence" value="ECO:0007669"/>
    <property type="project" value="TreeGrafter"/>
</dbReference>
<reference evidence="4" key="2">
    <citation type="submission" date="2025-08" db="UniProtKB">
        <authorList>
            <consortium name="Ensembl"/>
        </authorList>
    </citation>
    <scope>IDENTIFICATION</scope>
</reference>
<evidence type="ECO:0000256" key="1">
    <source>
        <dbReference type="SAM" id="MobiDB-lite"/>
    </source>
</evidence>
<dbReference type="PROSITE" id="PS50222">
    <property type="entry name" value="EF_HAND_2"/>
    <property type="match status" value="1"/>
</dbReference>
<evidence type="ECO:0000313" key="5">
    <source>
        <dbReference type="Proteomes" id="UP000007875"/>
    </source>
</evidence>
<accession>H2Z5F9</accession>
<feature type="region of interest" description="Disordered" evidence="1">
    <location>
        <begin position="1"/>
        <end position="31"/>
    </location>
</feature>
<name>H2Z5F9_CIOSA</name>
<keyword evidence="2" id="KW-0812">Transmembrane</keyword>
<protein>
    <recommendedName>
        <fullName evidence="3">EF-hand domain-containing protein</fullName>
    </recommendedName>
</protein>
<sequence>MLRNRKAKVAENTKENESEVSPEESKYKDKPLKTPEIKNAVSGKTQDRMYSFITIFGVAIIVFGLAMQIYIYNVMQEKAKEKAIRTLGATGLKIFKEYDLDKDMKLDAAEFKHLYEYILSDHSNDLDISLQETDEVYDENTDEVLMLTAEMEPLVLSSMSQTNKNPAFGTPLFHYPPEFTGLVAWKKPRKPEIELFAKEFKIFLPPNSSQMIGDAYWVVEKPTNIEELTGNRYRSPLPKTKAEKLLHKLMSMFHSRPFVTMRFSPHGGA</sequence>
<dbReference type="GO" id="GO:0055074">
    <property type="term" value="P:calcium ion homeostasis"/>
    <property type="evidence" value="ECO:0007669"/>
    <property type="project" value="TreeGrafter"/>
</dbReference>
<keyword evidence="2" id="KW-1133">Transmembrane helix</keyword>
<dbReference type="Proteomes" id="UP000007875">
    <property type="component" value="Unassembled WGS sequence"/>
</dbReference>
<keyword evidence="2" id="KW-0472">Membrane</keyword>
<proteinExistence type="predicted"/>
<keyword evidence="5" id="KW-1185">Reference proteome</keyword>
<dbReference type="GeneTree" id="ENSGT00940000164027"/>
<dbReference type="PANTHER" id="PTHR16213">
    <property type="entry name" value="SELENOPROTEIN N"/>
    <property type="match status" value="1"/>
</dbReference>
<feature type="transmembrane region" description="Helical" evidence="2">
    <location>
        <begin position="49"/>
        <end position="72"/>
    </location>
</feature>
<dbReference type="HOGENOM" id="CLU_1036357_0_0_1"/>
<reference evidence="4" key="3">
    <citation type="submission" date="2025-09" db="UniProtKB">
        <authorList>
            <consortium name="Ensembl"/>
        </authorList>
    </citation>
    <scope>IDENTIFICATION</scope>
</reference>
<dbReference type="Ensembl" id="ENSCSAVT00000012970.1">
    <property type="protein sequence ID" value="ENSCSAVP00000012821.1"/>
    <property type="gene ID" value="ENSCSAVG00000007530.1"/>
</dbReference>
<organism evidence="4 5">
    <name type="scientific">Ciona savignyi</name>
    <name type="common">Pacific transparent sea squirt</name>
    <dbReference type="NCBI Taxonomy" id="51511"/>
    <lineage>
        <taxon>Eukaryota</taxon>
        <taxon>Metazoa</taxon>
        <taxon>Chordata</taxon>
        <taxon>Tunicata</taxon>
        <taxon>Ascidiacea</taxon>
        <taxon>Phlebobranchia</taxon>
        <taxon>Cionidae</taxon>
        <taxon>Ciona</taxon>
    </lineage>
</organism>
<evidence type="ECO:0000256" key="2">
    <source>
        <dbReference type="SAM" id="Phobius"/>
    </source>
</evidence>
<dbReference type="GO" id="GO:0005509">
    <property type="term" value="F:calcium ion binding"/>
    <property type="evidence" value="ECO:0007669"/>
    <property type="project" value="InterPro"/>
</dbReference>